<dbReference type="RefSeq" id="WP_317079982.1">
    <property type="nucleotide sequence ID" value="NZ_CP136594.1"/>
</dbReference>
<organism evidence="2 3">
    <name type="scientific">Alterisphingorhabdus coralli</name>
    <dbReference type="NCBI Taxonomy" id="3071408"/>
    <lineage>
        <taxon>Bacteria</taxon>
        <taxon>Pseudomonadati</taxon>
        <taxon>Pseudomonadota</taxon>
        <taxon>Alphaproteobacteria</taxon>
        <taxon>Sphingomonadales</taxon>
        <taxon>Sphingomonadaceae</taxon>
        <taxon>Alterisphingorhabdus (ex Yan et al. 2024)</taxon>
    </lineage>
</organism>
<name>A0AA97HZE4_9SPHN</name>
<evidence type="ECO:0000313" key="2">
    <source>
        <dbReference type="EMBL" id="WOE73757.1"/>
    </source>
</evidence>
<dbReference type="AlphaFoldDB" id="A0AA97HZE4"/>
<keyword evidence="3" id="KW-1185">Reference proteome</keyword>
<reference evidence="2 3" key="1">
    <citation type="submission" date="2023-10" db="EMBL/GenBank/DDBJ databases">
        <title>Complete genome sequence of a Sphingomonadaceae bacterium.</title>
        <authorList>
            <person name="Yan C."/>
        </authorList>
    </citation>
    <scope>NUCLEOTIDE SEQUENCE [LARGE SCALE GENOMIC DNA]</scope>
    <source>
        <strain evidence="2 3">SCSIO 66989</strain>
    </source>
</reference>
<proteinExistence type="predicted"/>
<keyword evidence="1" id="KW-1133">Transmembrane helix</keyword>
<dbReference type="KEGG" id="acoa:RB602_07715"/>
<sequence>MNLRLTPPFGESRWLSFRMHPVNWITIIVGAFVIGLALYALLYVDLHPQDYTNIPMAILVVAFANFIAVYPYCVYRIGYDDDAIYMRPPQVNWKLRPLPFVRLPFDHIGLVTGERAPINQLLHGSNRFTPFQYAAVYPHICDYGDSLLITLNYRPNLGIQ</sequence>
<gene>
    <name evidence="2" type="ORF">RB602_07715</name>
</gene>
<feature type="transmembrane region" description="Helical" evidence="1">
    <location>
        <begin position="54"/>
        <end position="77"/>
    </location>
</feature>
<keyword evidence="1" id="KW-0812">Transmembrane</keyword>
<feature type="transmembrane region" description="Helical" evidence="1">
    <location>
        <begin position="21"/>
        <end position="42"/>
    </location>
</feature>
<evidence type="ECO:0000313" key="3">
    <source>
        <dbReference type="Proteomes" id="UP001302429"/>
    </source>
</evidence>
<protein>
    <submittedName>
        <fullName evidence="2">Uncharacterized protein</fullName>
    </submittedName>
</protein>
<evidence type="ECO:0000256" key="1">
    <source>
        <dbReference type="SAM" id="Phobius"/>
    </source>
</evidence>
<dbReference type="EMBL" id="CP136594">
    <property type="protein sequence ID" value="WOE73757.1"/>
    <property type="molecule type" value="Genomic_DNA"/>
</dbReference>
<accession>A0AA97HZE4</accession>
<keyword evidence="1" id="KW-0472">Membrane</keyword>
<dbReference type="Proteomes" id="UP001302429">
    <property type="component" value="Chromosome"/>
</dbReference>